<feature type="region of interest" description="Disordered" evidence="5">
    <location>
        <begin position="610"/>
        <end position="645"/>
    </location>
</feature>
<dbReference type="GO" id="GO:0000981">
    <property type="term" value="F:DNA-binding transcription factor activity, RNA polymerase II-specific"/>
    <property type="evidence" value="ECO:0007669"/>
    <property type="project" value="TreeGrafter"/>
</dbReference>
<keyword evidence="1" id="KW-0479">Metal-binding</keyword>
<name>A0A4Y2KMP8_ARAVE</name>
<comment type="caution">
    <text evidence="7">The sequence shown here is derived from an EMBL/GenBank/DDBJ whole genome shotgun (WGS) entry which is preliminary data.</text>
</comment>
<dbReference type="FunFam" id="3.30.160.60:FF:000679">
    <property type="entry name" value="Zinc finger protein 341"/>
    <property type="match status" value="1"/>
</dbReference>
<feature type="domain" description="C2H2-type" evidence="6">
    <location>
        <begin position="409"/>
        <end position="436"/>
    </location>
</feature>
<reference evidence="7 8" key="1">
    <citation type="journal article" date="2019" name="Sci. Rep.">
        <title>Orb-weaving spider Araneus ventricosus genome elucidates the spidroin gene catalogue.</title>
        <authorList>
            <person name="Kono N."/>
            <person name="Nakamura H."/>
            <person name="Ohtoshi R."/>
            <person name="Moran D.A.P."/>
            <person name="Shinohara A."/>
            <person name="Yoshida Y."/>
            <person name="Fujiwara M."/>
            <person name="Mori M."/>
            <person name="Tomita M."/>
            <person name="Arakawa K."/>
        </authorList>
    </citation>
    <scope>NUCLEOTIDE SEQUENCE [LARGE SCALE GENOMIC DNA]</scope>
</reference>
<proteinExistence type="predicted"/>
<evidence type="ECO:0000313" key="7">
    <source>
        <dbReference type="EMBL" id="GBN02693.1"/>
    </source>
</evidence>
<feature type="region of interest" description="Disordered" evidence="5">
    <location>
        <begin position="794"/>
        <end position="813"/>
    </location>
</feature>
<gene>
    <name evidence="7" type="primary">ZNF341_0</name>
    <name evidence="7" type="ORF">AVEN_237419_1</name>
</gene>
<keyword evidence="3" id="KW-0862">Zinc</keyword>
<dbReference type="Proteomes" id="UP000499080">
    <property type="component" value="Unassembled WGS sequence"/>
</dbReference>
<dbReference type="PANTHER" id="PTHR23235:SF120">
    <property type="entry name" value="KRUPPEL-LIKE FACTOR 15"/>
    <property type="match status" value="1"/>
</dbReference>
<dbReference type="InterPro" id="IPR013087">
    <property type="entry name" value="Znf_C2H2_type"/>
</dbReference>
<organism evidence="7 8">
    <name type="scientific">Araneus ventricosus</name>
    <name type="common">Orbweaver spider</name>
    <name type="synonym">Epeira ventricosa</name>
    <dbReference type="NCBI Taxonomy" id="182803"/>
    <lineage>
        <taxon>Eukaryota</taxon>
        <taxon>Metazoa</taxon>
        <taxon>Ecdysozoa</taxon>
        <taxon>Arthropoda</taxon>
        <taxon>Chelicerata</taxon>
        <taxon>Arachnida</taxon>
        <taxon>Araneae</taxon>
        <taxon>Araneomorphae</taxon>
        <taxon>Entelegynae</taxon>
        <taxon>Araneoidea</taxon>
        <taxon>Araneidae</taxon>
        <taxon>Araneus</taxon>
    </lineage>
</organism>
<dbReference type="PROSITE" id="PS50157">
    <property type="entry name" value="ZINC_FINGER_C2H2_2"/>
    <property type="match status" value="3"/>
</dbReference>
<keyword evidence="8" id="KW-1185">Reference proteome</keyword>
<evidence type="ECO:0000256" key="5">
    <source>
        <dbReference type="SAM" id="MobiDB-lite"/>
    </source>
</evidence>
<dbReference type="OrthoDB" id="6506615at2759"/>
<evidence type="ECO:0000259" key="6">
    <source>
        <dbReference type="PROSITE" id="PS50157"/>
    </source>
</evidence>
<evidence type="ECO:0000256" key="2">
    <source>
        <dbReference type="ARBA" id="ARBA00022771"/>
    </source>
</evidence>
<sequence>MAQLMFETIPAASVSGVSLNDKQTVLTVRSMLDSQLIAQPETGSTIEDSDVFQCGKCKKQFLSIEVFVNHKAECSNSTVSSITDLTLPSNVCGVPQNTVLVQKIQIPSSTLTNYPQSLVLTEADLLQLSAAELDPTTVTTSVTSNSNINVVPSHALMPQTTYTSQTLPATVQHVLQQVASQDPQHPQTVELSIINDKFISRPIFLTSQQANNAISSVVLNISNAAEPTSVLCRNPETDKSSSMVVESETLDSGNNNDQNGNDKEPSTVNIITEFHSSMVKTKKPATESENEENQSKKDNKLSCAYCCKNFTKNFDLQQHIRCHTGEKPFQCIVCGRAFAQKSNVKKHMQTHKVWPDGLAKTLPHLLGKNGSSCSDNEITQDHVLSDAPEHPIDPEADKSGSGEIDKSSYACPYCSYIGNSYYKLKSHMKQHDTEKVLIERYSIQSNKASFVHKFFTYQQPPNMPVSVFFAKASALFFKAFCMGERNRDIEEANRIEKLKFMLLTNLAPEIRRGIIAANPKTIDEIKEAALLQERAWNSYRRSPNCSISNKTYPSPVYAVQQLIPTLIKEEAYQQPVTNITEKAFSGFEKTLQRDIEHTCARNQEKTDISAELVLSNDEESSSRKEAKREDVEKSSKDQSNLKAEKRDRTLEAEISVWERETSCLLKSEWSPENRLENKRDQESNSIFERGHDFDTGRGNYSSSSSLQDSYPILGSSSVSDYVEIRNKHIEGKIFERAQKLQAEEVKHWEQNKWFAHEKSKSFEKCNEANDMNIYNAVKSQHNSESKVDKYPNRKNRIRDSNIGDRSQSQHTQFPFSRRFRQNVPLRFQKQQIEFCQQKSQRTVAIPSSESGPARFIPSHVRFSLFR</sequence>
<dbReference type="PROSITE" id="PS00028">
    <property type="entry name" value="ZINC_FINGER_C2H2_1"/>
    <property type="match status" value="2"/>
</dbReference>
<dbReference type="SMART" id="SM00355">
    <property type="entry name" value="ZnF_C2H2"/>
    <property type="match status" value="4"/>
</dbReference>
<keyword evidence="2 4" id="KW-0863">Zinc-finger</keyword>
<feature type="domain" description="C2H2-type" evidence="6">
    <location>
        <begin position="301"/>
        <end position="328"/>
    </location>
</feature>
<protein>
    <submittedName>
        <fullName evidence="7">Zinc finger protein 341</fullName>
    </submittedName>
</protein>
<dbReference type="GO" id="GO:0008270">
    <property type="term" value="F:zinc ion binding"/>
    <property type="evidence" value="ECO:0007669"/>
    <property type="project" value="UniProtKB-KW"/>
</dbReference>
<dbReference type="SUPFAM" id="SSF57667">
    <property type="entry name" value="beta-beta-alpha zinc fingers"/>
    <property type="match status" value="1"/>
</dbReference>
<dbReference type="AlphaFoldDB" id="A0A4Y2KMP8"/>
<feature type="compositionally biased region" description="Basic and acidic residues" evidence="5">
    <location>
        <begin position="620"/>
        <end position="636"/>
    </location>
</feature>
<evidence type="ECO:0000256" key="4">
    <source>
        <dbReference type="PROSITE-ProRule" id="PRU00042"/>
    </source>
</evidence>
<dbReference type="Gene3D" id="3.30.160.60">
    <property type="entry name" value="Classic Zinc Finger"/>
    <property type="match status" value="2"/>
</dbReference>
<dbReference type="EMBL" id="BGPR01004725">
    <property type="protein sequence ID" value="GBN02693.1"/>
    <property type="molecule type" value="Genomic_DNA"/>
</dbReference>
<dbReference type="InterPro" id="IPR036236">
    <property type="entry name" value="Znf_C2H2_sf"/>
</dbReference>
<dbReference type="GO" id="GO:0000978">
    <property type="term" value="F:RNA polymerase II cis-regulatory region sequence-specific DNA binding"/>
    <property type="evidence" value="ECO:0007669"/>
    <property type="project" value="TreeGrafter"/>
</dbReference>
<feature type="compositionally biased region" description="Basic and acidic residues" evidence="5">
    <location>
        <begin position="671"/>
        <end position="695"/>
    </location>
</feature>
<evidence type="ECO:0000256" key="3">
    <source>
        <dbReference type="ARBA" id="ARBA00022833"/>
    </source>
</evidence>
<dbReference type="PANTHER" id="PTHR23235">
    <property type="entry name" value="KRUEPPEL-LIKE TRANSCRIPTION FACTOR"/>
    <property type="match status" value="1"/>
</dbReference>
<dbReference type="Pfam" id="PF00096">
    <property type="entry name" value="zf-C2H2"/>
    <property type="match status" value="1"/>
</dbReference>
<evidence type="ECO:0000313" key="8">
    <source>
        <dbReference type="Proteomes" id="UP000499080"/>
    </source>
</evidence>
<evidence type="ECO:0000256" key="1">
    <source>
        <dbReference type="ARBA" id="ARBA00022723"/>
    </source>
</evidence>
<feature type="domain" description="C2H2-type" evidence="6">
    <location>
        <begin position="329"/>
        <end position="351"/>
    </location>
</feature>
<feature type="compositionally biased region" description="Polar residues" evidence="5">
    <location>
        <begin position="803"/>
        <end position="813"/>
    </location>
</feature>
<feature type="region of interest" description="Disordered" evidence="5">
    <location>
        <begin position="671"/>
        <end position="707"/>
    </location>
</feature>
<accession>A0A4Y2KMP8</accession>
<feature type="region of interest" description="Disordered" evidence="5">
    <location>
        <begin position="231"/>
        <end position="266"/>
    </location>
</feature>